<sequence>MAAPATKEIPDWEKWGLPEGGMSLYLKAGPDGAVGDCPFTHLVRLVLEEKGLEYELIPSVQETKPKWLVDHFGGKMPALRHKKECYVESMDIALYVDVFFPEPPLKAAAADMETAEAAVAGIFPAIAKYLKHTPDGDDDDLALKAGLEEKLTSLETHLGSTGRTGPFLVGSGEKMTLVDCSLAPKLYHMQTGLEGFKNKSIDLGQQFPKVRAYMDAVFARPSFKKTIYPPEMVLWGWGNARK</sequence>
<dbReference type="Gene3D" id="3.40.30.10">
    <property type="entry name" value="Glutaredoxin"/>
    <property type="match status" value="1"/>
</dbReference>
<evidence type="ECO:0000259" key="7">
    <source>
        <dbReference type="PROSITE" id="PS50404"/>
    </source>
</evidence>
<dbReference type="SUPFAM" id="SSF47616">
    <property type="entry name" value="GST C-terminal domain-like"/>
    <property type="match status" value="1"/>
</dbReference>
<dbReference type="SFLD" id="SFLDS00019">
    <property type="entry name" value="Glutathione_Transferase_(cytos"/>
    <property type="match status" value="1"/>
</dbReference>
<evidence type="ECO:0000256" key="2">
    <source>
        <dbReference type="ARBA" id="ARBA00022575"/>
    </source>
</evidence>
<feature type="domain" description="GST C-terminal" evidence="8">
    <location>
        <begin position="104"/>
        <end position="242"/>
    </location>
</feature>
<evidence type="ECO:0000256" key="1">
    <source>
        <dbReference type="ARBA" id="ARBA00012436"/>
    </source>
</evidence>
<feature type="domain" description="GST N-terminal" evidence="7">
    <location>
        <begin position="27"/>
        <end position="104"/>
    </location>
</feature>
<dbReference type="PANTHER" id="PTHR44420">
    <property type="entry name" value="GLUTATHIONE S-TRANSFERASE DHAR2-RELATED"/>
    <property type="match status" value="1"/>
</dbReference>
<evidence type="ECO:0000256" key="6">
    <source>
        <dbReference type="ARBA" id="ARBA00049544"/>
    </source>
</evidence>
<evidence type="ECO:0000256" key="4">
    <source>
        <dbReference type="ARBA" id="ARBA00023002"/>
    </source>
</evidence>
<dbReference type="EMBL" id="CAICTM010000099">
    <property type="protein sequence ID" value="CAB9501137.1"/>
    <property type="molecule type" value="Genomic_DNA"/>
</dbReference>
<reference evidence="9" key="1">
    <citation type="submission" date="2020-06" db="EMBL/GenBank/DDBJ databases">
        <authorList>
            <consortium name="Plant Systems Biology data submission"/>
        </authorList>
    </citation>
    <scope>NUCLEOTIDE SEQUENCE</scope>
    <source>
        <strain evidence="9">D6</strain>
    </source>
</reference>
<protein>
    <recommendedName>
        <fullName evidence="1">glutathione dehydrogenase (ascorbate)</fullName>
        <ecNumber evidence="1">1.8.5.1</ecNumber>
    </recommendedName>
</protein>
<comment type="similarity">
    <text evidence="5">Belongs to the GST superfamily. DHAR family.</text>
</comment>
<name>A0A9N8DD87_9STRA</name>
<dbReference type="InterPro" id="IPR010987">
    <property type="entry name" value="Glutathione-S-Trfase_C-like"/>
</dbReference>
<dbReference type="InterPro" id="IPR036282">
    <property type="entry name" value="Glutathione-S-Trfase_C_sf"/>
</dbReference>
<gene>
    <name evidence="9" type="ORF">SEMRO_100_G051420.1</name>
</gene>
<comment type="catalytic activity">
    <reaction evidence="6">
        <text>L-dehydroascorbate + 2 glutathione = glutathione disulfide + L-ascorbate</text>
        <dbReference type="Rhea" id="RHEA:24424"/>
        <dbReference type="ChEBI" id="CHEBI:38290"/>
        <dbReference type="ChEBI" id="CHEBI:57925"/>
        <dbReference type="ChEBI" id="CHEBI:58297"/>
        <dbReference type="ChEBI" id="CHEBI:58539"/>
        <dbReference type="EC" id="1.8.5.1"/>
    </reaction>
</comment>
<keyword evidence="10" id="KW-1185">Reference proteome</keyword>
<dbReference type="SUPFAM" id="SSF52833">
    <property type="entry name" value="Thioredoxin-like"/>
    <property type="match status" value="1"/>
</dbReference>
<dbReference type="CDD" id="cd00570">
    <property type="entry name" value="GST_N_family"/>
    <property type="match status" value="1"/>
</dbReference>
<dbReference type="GO" id="GO:0016740">
    <property type="term" value="F:transferase activity"/>
    <property type="evidence" value="ECO:0007669"/>
    <property type="project" value="UniProtKB-KW"/>
</dbReference>
<dbReference type="PROSITE" id="PS50405">
    <property type="entry name" value="GST_CTER"/>
    <property type="match status" value="1"/>
</dbReference>
<proteinExistence type="inferred from homology"/>
<evidence type="ECO:0000256" key="5">
    <source>
        <dbReference type="ARBA" id="ARBA00024194"/>
    </source>
</evidence>
<dbReference type="PROSITE" id="PS50404">
    <property type="entry name" value="GST_NTER"/>
    <property type="match status" value="1"/>
</dbReference>
<dbReference type="Pfam" id="PF13410">
    <property type="entry name" value="GST_C_2"/>
    <property type="match status" value="1"/>
</dbReference>
<dbReference type="PANTHER" id="PTHR44420:SF2">
    <property type="entry name" value="GLUTATHIONE S-TRANSFERASE DHAR2-RELATED"/>
    <property type="match status" value="1"/>
</dbReference>
<dbReference type="GO" id="GO:0045174">
    <property type="term" value="F:glutathione dehydrogenase (ascorbate) activity"/>
    <property type="evidence" value="ECO:0007669"/>
    <property type="project" value="UniProtKB-EC"/>
</dbReference>
<dbReference type="Pfam" id="PF13409">
    <property type="entry name" value="GST_N_2"/>
    <property type="match status" value="1"/>
</dbReference>
<dbReference type="InterPro" id="IPR004045">
    <property type="entry name" value="Glutathione_S-Trfase_N"/>
</dbReference>
<evidence type="ECO:0000313" key="9">
    <source>
        <dbReference type="EMBL" id="CAB9501137.1"/>
    </source>
</evidence>
<dbReference type="Gene3D" id="1.20.1050.10">
    <property type="match status" value="1"/>
</dbReference>
<dbReference type="InterPro" id="IPR044627">
    <property type="entry name" value="DHAR1/2/3/4"/>
</dbReference>
<comment type="caution">
    <text evidence="9">The sequence shown here is derived from an EMBL/GenBank/DDBJ whole genome shotgun (WGS) entry which is preliminary data.</text>
</comment>
<keyword evidence="3" id="KW-0808">Transferase</keyword>
<keyword evidence="4" id="KW-0560">Oxidoreductase</keyword>
<dbReference type="InterPro" id="IPR040079">
    <property type="entry name" value="Glutathione_S-Trfase"/>
</dbReference>
<dbReference type="GO" id="GO:0033355">
    <property type="term" value="P:ascorbate glutathione cycle"/>
    <property type="evidence" value="ECO:0007669"/>
    <property type="project" value="InterPro"/>
</dbReference>
<dbReference type="OrthoDB" id="1935530at2759"/>
<accession>A0A9N8DD87</accession>
<dbReference type="InterPro" id="IPR036249">
    <property type="entry name" value="Thioredoxin-like_sf"/>
</dbReference>
<dbReference type="EC" id="1.8.5.1" evidence="1"/>
<evidence type="ECO:0000313" key="10">
    <source>
        <dbReference type="Proteomes" id="UP001153069"/>
    </source>
</evidence>
<evidence type="ECO:0000259" key="8">
    <source>
        <dbReference type="PROSITE" id="PS50405"/>
    </source>
</evidence>
<keyword evidence="2" id="KW-0216">Detoxification</keyword>
<evidence type="ECO:0000256" key="3">
    <source>
        <dbReference type="ARBA" id="ARBA00022679"/>
    </source>
</evidence>
<dbReference type="AlphaFoldDB" id="A0A9N8DD87"/>
<organism evidence="9 10">
    <name type="scientific">Seminavis robusta</name>
    <dbReference type="NCBI Taxonomy" id="568900"/>
    <lineage>
        <taxon>Eukaryota</taxon>
        <taxon>Sar</taxon>
        <taxon>Stramenopiles</taxon>
        <taxon>Ochrophyta</taxon>
        <taxon>Bacillariophyta</taxon>
        <taxon>Bacillariophyceae</taxon>
        <taxon>Bacillariophycidae</taxon>
        <taxon>Naviculales</taxon>
        <taxon>Naviculaceae</taxon>
        <taxon>Seminavis</taxon>
    </lineage>
</organism>
<dbReference type="Proteomes" id="UP001153069">
    <property type="component" value="Unassembled WGS sequence"/>
</dbReference>